<keyword evidence="3" id="KW-1185">Reference proteome</keyword>
<organism evidence="2 3">
    <name type="scientific">Lentinula aciculospora</name>
    <dbReference type="NCBI Taxonomy" id="153920"/>
    <lineage>
        <taxon>Eukaryota</taxon>
        <taxon>Fungi</taxon>
        <taxon>Dikarya</taxon>
        <taxon>Basidiomycota</taxon>
        <taxon>Agaricomycotina</taxon>
        <taxon>Agaricomycetes</taxon>
        <taxon>Agaricomycetidae</taxon>
        <taxon>Agaricales</taxon>
        <taxon>Marasmiineae</taxon>
        <taxon>Omphalotaceae</taxon>
        <taxon>Lentinula</taxon>
    </lineage>
</organism>
<gene>
    <name evidence="2" type="ORF">J3R30DRAFT_3711845</name>
</gene>
<proteinExistence type="predicted"/>
<feature type="region of interest" description="Disordered" evidence="1">
    <location>
        <begin position="41"/>
        <end position="60"/>
    </location>
</feature>
<sequence>MPPLDNALSPSNNDVGIVDVEAICRNTSAMAEFGEDPVARVRGDSSYTANPTTVPGASTD</sequence>
<evidence type="ECO:0000256" key="1">
    <source>
        <dbReference type="SAM" id="MobiDB-lite"/>
    </source>
</evidence>
<feature type="compositionally biased region" description="Polar residues" evidence="1">
    <location>
        <begin position="45"/>
        <end position="60"/>
    </location>
</feature>
<dbReference type="EMBL" id="JAOTPV010000027">
    <property type="protein sequence ID" value="KAJ4470095.1"/>
    <property type="molecule type" value="Genomic_DNA"/>
</dbReference>
<accession>A0A9W8ZZ66</accession>
<comment type="caution">
    <text evidence="2">The sequence shown here is derived from an EMBL/GenBank/DDBJ whole genome shotgun (WGS) entry which is preliminary data.</text>
</comment>
<dbReference type="Proteomes" id="UP001150266">
    <property type="component" value="Unassembled WGS sequence"/>
</dbReference>
<name>A0A9W8ZZ66_9AGAR</name>
<evidence type="ECO:0000313" key="3">
    <source>
        <dbReference type="Proteomes" id="UP001150266"/>
    </source>
</evidence>
<dbReference type="AlphaFoldDB" id="A0A9W8ZZ66"/>
<evidence type="ECO:0000313" key="2">
    <source>
        <dbReference type="EMBL" id="KAJ4470095.1"/>
    </source>
</evidence>
<protein>
    <submittedName>
        <fullName evidence="2">Uncharacterized protein</fullName>
    </submittedName>
</protein>
<reference evidence="2" key="1">
    <citation type="submission" date="2022-08" db="EMBL/GenBank/DDBJ databases">
        <title>A Global Phylogenomic Analysis of the Shiitake Genus Lentinula.</title>
        <authorList>
            <consortium name="DOE Joint Genome Institute"/>
            <person name="Sierra-Patev S."/>
            <person name="Min B."/>
            <person name="Naranjo-Ortiz M."/>
            <person name="Looney B."/>
            <person name="Konkel Z."/>
            <person name="Slot J.C."/>
            <person name="Sakamoto Y."/>
            <person name="Steenwyk J.L."/>
            <person name="Rokas A."/>
            <person name="Carro J."/>
            <person name="Camarero S."/>
            <person name="Ferreira P."/>
            <person name="Molpeceres G."/>
            <person name="Ruiz-Duenas F.J."/>
            <person name="Serrano A."/>
            <person name="Henrissat B."/>
            <person name="Drula E."/>
            <person name="Hughes K.W."/>
            <person name="Mata J.L."/>
            <person name="Ishikawa N.K."/>
            <person name="Vargas-Isla R."/>
            <person name="Ushijima S."/>
            <person name="Smith C.A."/>
            <person name="Ahrendt S."/>
            <person name="Andreopoulos W."/>
            <person name="He G."/>
            <person name="Labutti K."/>
            <person name="Lipzen A."/>
            <person name="Ng V."/>
            <person name="Riley R."/>
            <person name="Sandor L."/>
            <person name="Barry K."/>
            <person name="Martinez A.T."/>
            <person name="Xiao Y."/>
            <person name="Gibbons J.G."/>
            <person name="Terashima K."/>
            <person name="Grigoriev I.V."/>
            <person name="Hibbett D.S."/>
        </authorList>
    </citation>
    <scope>NUCLEOTIDE SEQUENCE</scope>
    <source>
        <strain evidence="2">JLM2183</strain>
    </source>
</reference>